<keyword evidence="1" id="KW-0812">Transmembrane</keyword>
<evidence type="ECO:0000256" key="1">
    <source>
        <dbReference type="SAM" id="Phobius"/>
    </source>
</evidence>
<reference evidence="2 3" key="1">
    <citation type="submission" date="2016-11" db="EMBL/GenBank/DDBJ databases">
        <authorList>
            <person name="Jaros S."/>
            <person name="Januszkiewicz K."/>
            <person name="Wedrychowicz H."/>
        </authorList>
    </citation>
    <scope>NUCLEOTIDE SEQUENCE [LARGE SCALE GENOMIC DNA]</scope>
    <source>
        <strain evidence="2 3">DSM 22153</strain>
    </source>
</reference>
<feature type="transmembrane region" description="Helical" evidence="1">
    <location>
        <begin position="100"/>
        <end position="117"/>
    </location>
</feature>
<organism evidence="2 3">
    <name type="scientific">Roseibium suaedae</name>
    <dbReference type="NCBI Taxonomy" id="735517"/>
    <lineage>
        <taxon>Bacteria</taxon>
        <taxon>Pseudomonadati</taxon>
        <taxon>Pseudomonadota</taxon>
        <taxon>Alphaproteobacteria</taxon>
        <taxon>Hyphomicrobiales</taxon>
        <taxon>Stappiaceae</taxon>
        <taxon>Roseibium</taxon>
    </lineage>
</organism>
<dbReference type="EMBL" id="FRBW01000002">
    <property type="protein sequence ID" value="SHM21612.1"/>
    <property type="molecule type" value="Genomic_DNA"/>
</dbReference>
<keyword evidence="1" id="KW-0472">Membrane</keyword>
<feature type="transmembrane region" description="Helical" evidence="1">
    <location>
        <begin position="67"/>
        <end position="88"/>
    </location>
</feature>
<gene>
    <name evidence="2" type="ORF">SAMN05444272_2064</name>
</gene>
<name>A0A1M7GZ12_9HYPH</name>
<keyword evidence="3" id="KW-1185">Reference proteome</keyword>
<protein>
    <submittedName>
        <fullName evidence="2">Uncharacterized protein</fullName>
    </submittedName>
</protein>
<evidence type="ECO:0000313" key="3">
    <source>
        <dbReference type="Proteomes" id="UP000186002"/>
    </source>
</evidence>
<keyword evidence="1" id="KW-1133">Transmembrane helix</keyword>
<feature type="transmembrane region" description="Helical" evidence="1">
    <location>
        <begin position="137"/>
        <end position="155"/>
    </location>
</feature>
<evidence type="ECO:0000313" key="2">
    <source>
        <dbReference type="EMBL" id="SHM21612.1"/>
    </source>
</evidence>
<dbReference type="Proteomes" id="UP000186002">
    <property type="component" value="Unassembled WGS sequence"/>
</dbReference>
<sequence>MTSSQTASQSPKTSACKASRGTPLPGIMLVLLALLFTEGLLWSLYVVPKAIATYQSYGFVPLTWRRLGIPVFALPYALLLSVPGTLLLHALLRRQPPKQVLPALFIAATVISCLQALTFQTSYSLGALPYGYVRGPAALTSLIPGAVWGSLYVLMVQFKIRRITAEAGIEQT</sequence>
<dbReference type="STRING" id="735517.SAMN05444272_2064"/>
<accession>A0A1M7GZ12</accession>
<feature type="transmembrane region" description="Helical" evidence="1">
    <location>
        <begin position="27"/>
        <end position="47"/>
    </location>
</feature>
<proteinExistence type="predicted"/>
<dbReference type="AlphaFoldDB" id="A0A1M7GZ12"/>